<dbReference type="eggNOG" id="COG3315">
    <property type="taxonomic scope" value="Bacteria"/>
</dbReference>
<dbReference type="AlphaFoldDB" id="H0UJE8"/>
<dbReference type="HOGENOM" id="CLU_069348_0_0_0"/>
<evidence type="ECO:0000313" key="3">
    <source>
        <dbReference type="EMBL" id="EHM13915.1"/>
    </source>
</evidence>
<dbReference type="OrthoDB" id="9800233at2"/>
<dbReference type="RefSeq" id="WP_008523458.1">
    <property type="nucleotide sequence ID" value="NZ_CM001376.1"/>
</dbReference>
<dbReference type="SUPFAM" id="SSF53335">
    <property type="entry name" value="S-adenosyl-L-methionine-dependent methyltransferases"/>
    <property type="match status" value="1"/>
</dbReference>
<dbReference type="Pfam" id="PF04072">
    <property type="entry name" value="LCM"/>
    <property type="match status" value="1"/>
</dbReference>
<dbReference type="Gene3D" id="3.40.50.150">
    <property type="entry name" value="Vaccinia Virus protein VP39"/>
    <property type="match status" value="1"/>
</dbReference>
<organism evidence="3 4">
    <name type="scientific">Jonquetella anthropi DSM 22815</name>
    <dbReference type="NCBI Taxonomy" id="885272"/>
    <lineage>
        <taxon>Bacteria</taxon>
        <taxon>Thermotogati</taxon>
        <taxon>Synergistota</taxon>
        <taxon>Synergistia</taxon>
        <taxon>Synergistales</taxon>
        <taxon>Dethiosulfovibrionaceae</taxon>
        <taxon>Jonquetella</taxon>
    </lineage>
</organism>
<evidence type="ECO:0000313" key="4">
    <source>
        <dbReference type="Proteomes" id="UP000003806"/>
    </source>
</evidence>
<reference evidence="3 4" key="1">
    <citation type="submission" date="2011-11" db="EMBL/GenBank/DDBJ databases">
        <title>The Noncontiguous Finished genome of Jonquetella anthropi DSM 22815.</title>
        <authorList>
            <consortium name="US DOE Joint Genome Institute (JGI-PGF)"/>
            <person name="Lucas S."/>
            <person name="Copeland A."/>
            <person name="Lapidus A."/>
            <person name="Glavina del Rio T."/>
            <person name="Dalin E."/>
            <person name="Tice H."/>
            <person name="Bruce D."/>
            <person name="Goodwin L."/>
            <person name="Pitluck S."/>
            <person name="Peters L."/>
            <person name="Mikhailova N."/>
            <person name="Held B."/>
            <person name="Kyrpides N."/>
            <person name="Mavromatis K."/>
            <person name="Ivanova N."/>
            <person name="Markowitz V."/>
            <person name="Cheng J.-F."/>
            <person name="Hugenholtz P."/>
            <person name="Woyke T."/>
            <person name="Wu D."/>
            <person name="Gronow S."/>
            <person name="Wellnitz S."/>
            <person name="Brambilla E."/>
            <person name="Klenk H.-P."/>
            <person name="Eisen J.A."/>
        </authorList>
    </citation>
    <scope>NUCLEOTIDE SEQUENCE [LARGE SCALE GENOMIC DNA]</scope>
    <source>
        <strain evidence="3 4">DSM 22815</strain>
    </source>
</reference>
<dbReference type="EMBL" id="CM001376">
    <property type="protein sequence ID" value="EHM13915.1"/>
    <property type="molecule type" value="Genomic_DNA"/>
</dbReference>
<dbReference type="STRING" id="885272.JonanDRAFT_1556"/>
<keyword evidence="4" id="KW-1185">Reference proteome</keyword>
<name>H0UJE8_9BACT</name>
<evidence type="ECO:0000256" key="2">
    <source>
        <dbReference type="ARBA" id="ARBA00022679"/>
    </source>
</evidence>
<dbReference type="PANTHER" id="PTHR43619">
    <property type="entry name" value="S-ADENOSYL-L-METHIONINE-DEPENDENT METHYLTRANSFERASE YKTD-RELATED"/>
    <property type="match status" value="1"/>
</dbReference>
<dbReference type="InterPro" id="IPR029063">
    <property type="entry name" value="SAM-dependent_MTases_sf"/>
</dbReference>
<protein>
    <submittedName>
        <fullName evidence="3">O-methyltransferase involved in polyketide biosynthesis</fullName>
    </submittedName>
</protein>
<dbReference type="PANTHER" id="PTHR43619:SF2">
    <property type="entry name" value="S-ADENOSYL-L-METHIONINE-DEPENDENT METHYLTRANSFERASES SUPERFAMILY PROTEIN"/>
    <property type="match status" value="1"/>
</dbReference>
<dbReference type="InterPro" id="IPR016874">
    <property type="entry name" value="TcmP-like"/>
</dbReference>
<dbReference type="GO" id="GO:0032259">
    <property type="term" value="P:methylation"/>
    <property type="evidence" value="ECO:0007669"/>
    <property type="project" value="UniProtKB-KW"/>
</dbReference>
<dbReference type="InterPro" id="IPR007213">
    <property type="entry name" value="Ppm1/Ppm2/Tcmp"/>
</dbReference>
<keyword evidence="1 3" id="KW-0489">Methyltransferase</keyword>
<accession>H0UJE8</accession>
<dbReference type="GO" id="GO:0008168">
    <property type="term" value="F:methyltransferase activity"/>
    <property type="evidence" value="ECO:0007669"/>
    <property type="project" value="UniProtKB-KW"/>
</dbReference>
<evidence type="ECO:0000256" key="1">
    <source>
        <dbReference type="ARBA" id="ARBA00022603"/>
    </source>
</evidence>
<proteinExistence type="predicted"/>
<keyword evidence="2 3" id="KW-0808">Transferase</keyword>
<gene>
    <name evidence="3" type="ORF">JonanDRAFT_1556</name>
</gene>
<sequence>MEDLLSGVARTCIIPLVARAVETESGSPRLRDPDAVRIVNELGVTRKAFRVHPGTIEGSVRRTLWFDGQVSNFMASHRGASVVNLGAGLDARFDRLDDGRVQWFDVDLPDCVNLRRRFFQDGPRRQMIGMDMFSPELFDRLGLSSPSLFIMEGLVMYLPVEKLRAFFQRAAEVSGGEALFDVVSPFFAARSSRLVREVGRSKAAMEWGVRSASELPELFPSIQVLKTQEYGKFTVAQSGLLPALVFSIPFFQKLFFSFMVHARLVQQA</sequence>
<dbReference type="PIRSF" id="PIRSF028177">
    <property type="entry name" value="Polyketide_synth_Omtfrase_TcmP"/>
    <property type="match status" value="1"/>
</dbReference>
<dbReference type="Proteomes" id="UP000003806">
    <property type="component" value="Chromosome"/>
</dbReference>